<evidence type="ECO:0000256" key="5">
    <source>
        <dbReference type="ARBA" id="ARBA00023072"/>
    </source>
</evidence>
<dbReference type="InterPro" id="IPR012674">
    <property type="entry name" value="Calycin"/>
</dbReference>
<dbReference type="Gene3D" id="2.40.128.20">
    <property type="match status" value="1"/>
</dbReference>
<evidence type="ECO:0000256" key="4">
    <source>
        <dbReference type="ARBA" id="ARBA00022893"/>
    </source>
</evidence>
<evidence type="ECO:0000256" key="6">
    <source>
        <dbReference type="ARBA" id="ARBA00030108"/>
    </source>
</evidence>
<evidence type="ECO:0000256" key="3">
    <source>
        <dbReference type="ARBA" id="ARBA00013592"/>
    </source>
</evidence>
<dbReference type="SUPFAM" id="SSF50814">
    <property type="entry name" value="Lipocalins"/>
    <property type="match status" value="1"/>
</dbReference>
<keyword evidence="4" id="KW-0845">Vitamin A</keyword>
<evidence type="ECO:0000256" key="1">
    <source>
        <dbReference type="ARBA" id="ARBA00003699"/>
    </source>
</evidence>
<dbReference type="InterPro" id="IPR031259">
    <property type="entry name" value="ILBP"/>
</dbReference>
<reference evidence="8 9" key="1">
    <citation type="submission" date="2021-06" db="EMBL/GenBank/DDBJ databases">
        <authorList>
            <person name="Palmer J.M."/>
        </authorList>
    </citation>
    <scope>NUCLEOTIDE SEQUENCE [LARGE SCALE GENOMIC DNA]</scope>
    <source>
        <strain evidence="8 9">MEX-2019</strain>
        <tissue evidence="8">Muscle</tissue>
    </source>
</reference>
<keyword evidence="5" id="KW-0683">Retinol-binding</keyword>
<sequence>MVEQFVGTWKMTFSENFGEFLKLLGVPAAQRQMANKQKPIFSLSVDDQGTITMQSLSIFKVTELKFKLNEPFDETTMQNKQATTVVTLENGKLIQNHTWDGGELRVEREILDGKMIVKSIMGNAVAMKTYEKEA</sequence>
<gene>
    <name evidence="8" type="ORF">CRENBAI_003618</name>
</gene>
<dbReference type="Proteomes" id="UP001311232">
    <property type="component" value="Unassembled WGS sequence"/>
</dbReference>
<dbReference type="EMBL" id="JAHHUM010000984">
    <property type="protein sequence ID" value="KAK5615274.1"/>
    <property type="molecule type" value="Genomic_DNA"/>
</dbReference>
<proteinExistence type="inferred from homology"/>
<feature type="domain" description="Lipocalin/cytosolic fatty-acid binding" evidence="7">
    <location>
        <begin position="6"/>
        <end position="120"/>
    </location>
</feature>
<dbReference type="AlphaFoldDB" id="A0AAV9S258"/>
<organism evidence="8 9">
    <name type="scientific">Crenichthys baileyi</name>
    <name type="common">White River springfish</name>
    <dbReference type="NCBI Taxonomy" id="28760"/>
    <lineage>
        <taxon>Eukaryota</taxon>
        <taxon>Metazoa</taxon>
        <taxon>Chordata</taxon>
        <taxon>Craniata</taxon>
        <taxon>Vertebrata</taxon>
        <taxon>Euteleostomi</taxon>
        <taxon>Actinopterygii</taxon>
        <taxon>Neopterygii</taxon>
        <taxon>Teleostei</taxon>
        <taxon>Neoteleostei</taxon>
        <taxon>Acanthomorphata</taxon>
        <taxon>Ovalentaria</taxon>
        <taxon>Atherinomorphae</taxon>
        <taxon>Cyprinodontiformes</taxon>
        <taxon>Goodeidae</taxon>
        <taxon>Crenichthys</taxon>
    </lineage>
</organism>
<protein>
    <recommendedName>
        <fullName evidence="3">Cellular retinoic acid-binding protein 1</fullName>
    </recommendedName>
    <alternativeName>
        <fullName evidence="6">Cellular retinoic acid-binding protein I</fullName>
    </alternativeName>
</protein>
<dbReference type="FunFam" id="2.40.128.20:FF:000001">
    <property type="entry name" value="Fatty acid-binding protein, adipocyte"/>
    <property type="match status" value="1"/>
</dbReference>
<dbReference type="InterPro" id="IPR000566">
    <property type="entry name" value="Lipocln_cytosolic_FA-bd_dom"/>
</dbReference>
<comment type="function">
    <text evidence="1">Cytosolic CRABPs may regulate the access of retinoic acid to the nuclear retinoic acid receptors.</text>
</comment>
<keyword evidence="9" id="KW-1185">Reference proteome</keyword>
<comment type="similarity">
    <text evidence="2">Belongs to the calycin superfamily. Fatty-acid binding protein (FABP) family.</text>
</comment>
<evidence type="ECO:0000259" key="7">
    <source>
        <dbReference type="Pfam" id="PF00061"/>
    </source>
</evidence>
<name>A0AAV9S258_9TELE</name>
<evidence type="ECO:0000313" key="9">
    <source>
        <dbReference type="Proteomes" id="UP001311232"/>
    </source>
</evidence>
<dbReference type="GO" id="GO:0016918">
    <property type="term" value="F:retinal binding"/>
    <property type="evidence" value="ECO:0007669"/>
    <property type="project" value="UniProtKB-KW"/>
</dbReference>
<evidence type="ECO:0000256" key="2">
    <source>
        <dbReference type="ARBA" id="ARBA00008390"/>
    </source>
</evidence>
<dbReference type="GO" id="GO:0019841">
    <property type="term" value="F:retinol binding"/>
    <property type="evidence" value="ECO:0007669"/>
    <property type="project" value="UniProtKB-KW"/>
</dbReference>
<evidence type="ECO:0000313" key="8">
    <source>
        <dbReference type="EMBL" id="KAK5615274.1"/>
    </source>
</evidence>
<dbReference type="PANTHER" id="PTHR11955">
    <property type="entry name" value="FATTY ACID BINDING PROTEIN"/>
    <property type="match status" value="1"/>
</dbReference>
<accession>A0AAV9S258</accession>
<dbReference type="InterPro" id="IPR000463">
    <property type="entry name" value="Fatty_acid-bd"/>
</dbReference>
<dbReference type="PRINTS" id="PR00178">
    <property type="entry name" value="FATTYACIDBP"/>
</dbReference>
<comment type="caution">
    <text evidence="8">The sequence shown here is derived from an EMBL/GenBank/DDBJ whole genome shotgun (WGS) entry which is preliminary data.</text>
</comment>
<dbReference type="Pfam" id="PF00061">
    <property type="entry name" value="Lipocalin"/>
    <property type="match status" value="1"/>
</dbReference>